<dbReference type="Gene3D" id="3.20.20.370">
    <property type="entry name" value="Glycoside hydrolase/deacetylase"/>
    <property type="match status" value="1"/>
</dbReference>
<dbReference type="PANTHER" id="PTHR10587">
    <property type="entry name" value="GLYCOSYL TRANSFERASE-RELATED"/>
    <property type="match status" value="1"/>
</dbReference>
<dbReference type="RefSeq" id="WP_345468441.1">
    <property type="nucleotide sequence ID" value="NZ_BAABLK010000034.1"/>
</dbReference>
<keyword evidence="6" id="KW-1185">Reference proteome</keyword>
<feature type="domain" description="NodB homology" evidence="4">
    <location>
        <begin position="70"/>
        <end position="242"/>
    </location>
</feature>
<keyword evidence="1" id="KW-0479">Metal-binding</keyword>
<keyword evidence="2" id="KW-0378">Hydrolase</keyword>
<evidence type="ECO:0000259" key="4">
    <source>
        <dbReference type="PROSITE" id="PS51677"/>
    </source>
</evidence>
<organism evidence="5 6">
    <name type="scientific">Paeniglutamicibacter antarcticus</name>
    <dbReference type="NCBI Taxonomy" id="494023"/>
    <lineage>
        <taxon>Bacteria</taxon>
        <taxon>Bacillati</taxon>
        <taxon>Actinomycetota</taxon>
        <taxon>Actinomycetes</taxon>
        <taxon>Micrococcales</taxon>
        <taxon>Micrococcaceae</taxon>
        <taxon>Paeniglutamicibacter</taxon>
    </lineage>
</organism>
<comment type="caution">
    <text evidence="5">The sequence shown here is derived from an EMBL/GenBank/DDBJ whole genome shotgun (WGS) entry which is preliminary data.</text>
</comment>
<evidence type="ECO:0000313" key="6">
    <source>
        <dbReference type="Proteomes" id="UP001501257"/>
    </source>
</evidence>
<dbReference type="InterPro" id="IPR050248">
    <property type="entry name" value="Polysacc_deacetylase_ArnD"/>
</dbReference>
<evidence type="ECO:0000313" key="5">
    <source>
        <dbReference type="EMBL" id="GAA5227976.1"/>
    </source>
</evidence>
<dbReference type="SUPFAM" id="SSF88713">
    <property type="entry name" value="Glycoside hydrolase/deacetylase"/>
    <property type="match status" value="1"/>
</dbReference>
<feature type="compositionally biased region" description="Polar residues" evidence="3">
    <location>
        <begin position="42"/>
        <end position="52"/>
    </location>
</feature>
<dbReference type="PROSITE" id="PS51257">
    <property type="entry name" value="PROKAR_LIPOPROTEIN"/>
    <property type="match status" value="1"/>
</dbReference>
<feature type="region of interest" description="Disordered" evidence="3">
    <location>
        <begin position="34"/>
        <end position="64"/>
    </location>
</feature>
<dbReference type="InterPro" id="IPR002509">
    <property type="entry name" value="NODB_dom"/>
</dbReference>
<name>A0ABP9TMR8_9MICC</name>
<dbReference type="CDD" id="cd10954">
    <property type="entry name" value="CE4_CtAXE_like"/>
    <property type="match status" value="1"/>
</dbReference>
<proteinExistence type="predicted"/>
<dbReference type="Proteomes" id="UP001501257">
    <property type="component" value="Unassembled WGS sequence"/>
</dbReference>
<evidence type="ECO:0000256" key="1">
    <source>
        <dbReference type="ARBA" id="ARBA00022723"/>
    </source>
</evidence>
<dbReference type="EMBL" id="BAABLK010000034">
    <property type="protein sequence ID" value="GAA5227976.1"/>
    <property type="molecule type" value="Genomic_DNA"/>
</dbReference>
<dbReference type="PROSITE" id="PS51677">
    <property type="entry name" value="NODB"/>
    <property type="match status" value="1"/>
</dbReference>
<evidence type="ECO:0000256" key="2">
    <source>
        <dbReference type="ARBA" id="ARBA00022801"/>
    </source>
</evidence>
<reference evidence="6" key="1">
    <citation type="journal article" date="2019" name="Int. J. Syst. Evol. Microbiol.">
        <title>The Global Catalogue of Microorganisms (GCM) 10K type strain sequencing project: providing services to taxonomists for standard genome sequencing and annotation.</title>
        <authorList>
            <consortium name="The Broad Institute Genomics Platform"/>
            <consortium name="The Broad Institute Genome Sequencing Center for Infectious Disease"/>
            <person name="Wu L."/>
            <person name="Ma J."/>
        </authorList>
    </citation>
    <scope>NUCLEOTIDE SEQUENCE [LARGE SCALE GENOMIC DNA]</scope>
    <source>
        <strain evidence="6">JCM 18952</strain>
    </source>
</reference>
<dbReference type="PANTHER" id="PTHR10587:SF133">
    <property type="entry name" value="CHITIN DEACETYLASE 1-RELATED"/>
    <property type="match status" value="1"/>
</dbReference>
<accession>A0ABP9TMR8</accession>
<evidence type="ECO:0000256" key="3">
    <source>
        <dbReference type="SAM" id="MobiDB-lite"/>
    </source>
</evidence>
<gene>
    <name evidence="5" type="ORF">GCM10025778_25090</name>
</gene>
<sequence>MVTMVNRSILLRLLGALVLPLVLAGCGAPLSDSWDGYRTGPATEQGSPTKARTSPRDAPEPPGPDCSLVKCVALTFDDGPGTYTESLLDLLDEHQAKATFFLIGENVAKHPGVVRDELDRGHELGNHTFSHRDLTKMSLAAAQRELRKTDAAIKKATGEEPTLIRPPFGAIPTSLKKTLDVPVALWSVDTLDWQTRDTKKTVKAAEKVEPGSIVLMHDIHESTIKAMPRILTDLQAKGYHFVTVSELISKPKPGIGYGTGQHPATKN</sequence>
<dbReference type="Pfam" id="PF01522">
    <property type="entry name" value="Polysacc_deac_1"/>
    <property type="match status" value="1"/>
</dbReference>
<protein>
    <recommendedName>
        <fullName evidence="4">NodB homology domain-containing protein</fullName>
    </recommendedName>
</protein>
<dbReference type="InterPro" id="IPR011330">
    <property type="entry name" value="Glyco_hydro/deAcase_b/a-brl"/>
</dbReference>